<sequence>MFENCLAADVLASLRGRASGWSEDAAGQRLARLSIKVDSSNRANQGGSSSDEYWISGDHLGGSLAVESALPITITRARISLEDFGNKEQFLSQVHQLDPRDFCRVVIDGSGTKATSAHFAFSISHAALTKAPNVPQQCLQLPPSMTVGAILQDENSGLDYAQPKIIYSLVANVEIRSGSGHQMTIYGSKEVPIWLFSAPSPPVDTRDFPAEFVEELYHPCRPNRFRKETFLVTVSSAEPSPVRFDNRRTRGNVTCKVVVTVADTRLGSDVDRLLELSPKIRLSVTPALRIKTFYSMSPFSRMPGQTMLTTTGRIRLHDELRTLPSISYSNLGWHSNQADVDDHEAQSLGSAVFATVSMVLPIPPGLPPSFCSAVVSQQYSLIMQCKIKGVQVDTFGLEVPLQIFYDRSKSGQKLENGMSGSPLVADSLERSISQRSADRLEGNGAVSPTLQQDHRLSPPDYGL</sequence>
<protein>
    <recommendedName>
        <fullName evidence="5">Arrestin-like N-terminal domain-containing protein</fullName>
    </recommendedName>
</protein>
<feature type="region of interest" description="Disordered" evidence="1">
    <location>
        <begin position="432"/>
        <end position="463"/>
    </location>
</feature>
<dbReference type="VEuPathDB" id="FungiDB:HMPREF1541_10446"/>
<evidence type="ECO:0000313" key="2">
    <source>
        <dbReference type="EMBL" id="ETN43758.1"/>
    </source>
</evidence>
<evidence type="ECO:0000313" key="3">
    <source>
        <dbReference type="EMBL" id="ETN44776.1"/>
    </source>
</evidence>
<dbReference type="Proteomes" id="UP000030752">
    <property type="component" value="Unassembled WGS sequence"/>
</dbReference>
<dbReference type="GeneID" id="19977785"/>
<evidence type="ECO:0008006" key="5">
    <source>
        <dbReference type="Google" id="ProtNLM"/>
    </source>
</evidence>
<reference evidence="2 4" key="1">
    <citation type="submission" date="2013-03" db="EMBL/GenBank/DDBJ databases">
        <title>The Genome Sequence of Phialophora europaea CBS 101466.</title>
        <authorList>
            <consortium name="The Broad Institute Genomics Platform"/>
            <person name="Cuomo C."/>
            <person name="de Hoog S."/>
            <person name="Gorbushina A."/>
            <person name="Walker B."/>
            <person name="Young S.K."/>
            <person name="Zeng Q."/>
            <person name="Gargeya S."/>
            <person name="Fitzgerald M."/>
            <person name="Haas B."/>
            <person name="Abouelleil A."/>
            <person name="Allen A.W."/>
            <person name="Alvarado L."/>
            <person name="Arachchi H.M."/>
            <person name="Berlin A.M."/>
            <person name="Chapman S.B."/>
            <person name="Gainer-Dewar J."/>
            <person name="Goldberg J."/>
            <person name="Griggs A."/>
            <person name="Gujja S."/>
            <person name="Hansen M."/>
            <person name="Howarth C."/>
            <person name="Imamovic A."/>
            <person name="Ireland A."/>
            <person name="Larimer J."/>
            <person name="McCowan C."/>
            <person name="Murphy C."/>
            <person name="Pearson M."/>
            <person name="Poon T.W."/>
            <person name="Priest M."/>
            <person name="Roberts A."/>
            <person name="Saif S."/>
            <person name="Shea T."/>
            <person name="Sisk P."/>
            <person name="Sykes S."/>
            <person name="Wortman J."/>
            <person name="Nusbaum C."/>
            <person name="Birren B."/>
        </authorList>
    </citation>
    <scope>NUCLEOTIDE SEQUENCE [LARGE SCALE GENOMIC DNA]</scope>
    <source>
        <strain evidence="2 4">CBS 101466</strain>
    </source>
</reference>
<accession>W2S6T6</accession>
<dbReference type="eggNOG" id="ENOG502RNZK">
    <property type="taxonomic scope" value="Eukaryota"/>
</dbReference>
<organism evidence="2 4">
    <name type="scientific">Cyphellophora europaea (strain CBS 101466)</name>
    <name type="common">Phialophora europaea</name>
    <dbReference type="NCBI Taxonomy" id="1220924"/>
    <lineage>
        <taxon>Eukaryota</taxon>
        <taxon>Fungi</taxon>
        <taxon>Dikarya</taxon>
        <taxon>Ascomycota</taxon>
        <taxon>Pezizomycotina</taxon>
        <taxon>Eurotiomycetes</taxon>
        <taxon>Chaetothyriomycetidae</taxon>
        <taxon>Chaetothyriales</taxon>
        <taxon>Cyphellophoraceae</taxon>
        <taxon>Cyphellophora</taxon>
    </lineage>
</organism>
<gene>
    <name evidence="3" type="ORF">HMPREF1541_10446</name>
    <name evidence="2" type="ORF">HMPREF1541_11151</name>
</gene>
<keyword evidence="4" id="KW-1185">Reference proteome</keyword>
<dbReference type="RefSeq" id="XP_008713339.1">
    <property type="nucleotide sequence ID" value="XM_008715117.1"/>
</dbReference>
<dbReference type="EMBL" id="KI635848">
    <property type="protein sequence ID" value="ETN43758.1"/>
    <property type="molecule type" value="Genomic_DNA"/>
</dbReference>
<evidence type="ECO:0000313" key="4">
    <source>
        <dbReference type="Proteomes" id="UP000030752"/>
    </source>
</evidence>
<dbReference type="AlphaFoldDB" id="W2S6T6"/>
<dbReference type="VEuPathDB" id="FungiDB:HMPREF1541_11151"/>
<dbReference type="OrthoDB" id="2283785at2759"/>
<evidence type="ECO:0000256" key="1">
    <source>
        <dbReference type="SAM" id="MobiDB-lite"/>
    </source>
</evidence>
<dbReference type="GeneID" id="19978490"/>
<name>W2S6T6_CYPE1</name>
<dbReference type="RefSeq" id="XP_008714042.1">
    <property type="nucleotide sequence ID" value="XM_008715820.1"/>
</dbReference>
<dbReference type="EMBL" id="KB822714">
    <property type="protein sequence ID" value="ETN44776.1"/>
    <property type="molecule type" value="Genomic_DNA"/>
</dbReference>
<proteinExistence type="predicted"/>
<dbReference type="HOGENOM" id="CLU_574907_0_0_1"/>